<evidence type="ECO:0000313" key="3">
    <source>
        <dbReference type="Proteomes" id="UP001595617"/>
    </source>
</evidence>
<accession>A0ABV7ZY66</accession>
<keyword evidence="1" id="KW-0812">Transmembrane</keyword>
<keyword evidence="1" id="KW-1133">Transmembrane helix</keyword>
<keyword evidence="1" id="KW-0472">Membrane</keyword>
<feature type="transmembrane region" description="Helical" evidence="1">
    <location>
        <begin position="21"/>
        <end position="41"/>
    </location>
</feature>
<sequence length="167" mass="19601">MSIKPETLVFSADPAKRRRHVIFLWAGFFIVLATTFFQSYFLPGHNMIFLIPLFIWQWTLLFLGIDSPFRRQEEVIITPVSLKGASLQRAGRAYLMLEDLMIEPSMMQRNPPKWLQWLAPARTWIAINHPKTPYGFKMDISLLSSEDQQTVLTILQQRFREEMSPEQ</sequence>
<gene>
    <name evidence="2" type="ORF">ACFOOG_11520</name>
</gene>
<dbReference type="RefSeq" id="WP_380696642.1">
    <property type="nucleotide sequence ID" value="NZ_JBHRYR010000003.1"/>
</dbReference>
<organism evidence="2 3">
    <name type="scientific">Saccharospirillum mangrovi</name>
    <dbReference type="NCBI Taxonomy" id="2161747"/>
    <lineage>
        <taxon>Bacteria</taxon>
        <taxon>Pseudomonadati</taxon>
        <taxon>Pseudomonadota</taxon>
        <taxon>Gammaproteobacteria</taxon>
        <taxon>Oceanospirillales</taxon>
        <taxon>Saccharospirillaceae</taxon>
        <taxon>Saccharospirillum</taxon>
    </lineage>
</organism>
<dbReference type="Proteomes" id="UP001595617">
    <property type="component" value="Unassembled WGS sequence"/>
</dbReference>
<evidence type="ECO:0008006" key="4">
    <source>
        <dbReference type="Google" id="ProtNLM"/>
    </source>
</evidence>
<evidence type="ECO:0000313" key="2">
    <source>
        <dbReference type="EMBL" id="MFC3853463.1"/>
    </source>
</evidence>
<keyword evidence="3" id="KW-1185">Reference proteome</keyword>
<reference evidence="3" key="1">
    <citation type="journal article" date="2019" name="Int. J. Syst. Evol. Microbiol.">
        <title>The Global Catalogue of Microorganisms (GCM) 10K type strain sequencing project: providing services to taxonomists for standard genome sequencing and annotation.</title>
        <authorList>
            <consortium name="The Broad Institute Genomics Platform"/>
            <consortium name="The Broad Institute Genome Sequencing Center for Infectious Disease"/>
            <person name="Wu L."/>
            <person name="Ma J."/>
        </authorList>
    </citation>
    <scope>NUCLEOTIDE SEQUENCE [LARGE SCALE GENOMIC DNA]</scope>
    <source>
        <strain evidence="3">IBRC 10765</strain>
    </source>
</reference>
<name>A0ABV7ZY66_9GAMM</name>
<evidence type="ECO:0000256" key="1">
    <source>
        <dbReference type="SAM" id="Phobius"/>
    </source>
</evidence>
<feature type="transmembrane region" description="Helical" evidence="1">
    <location>
        <begin position="47"/>
        <end position="65"/>
    </location>
</feature>
<protein>
    <recommendedName>
        <fullName evidence="4">DUF2244 domain-containing protein</fullName>
    </recommendedName>
</protein>
<dbReference type="EMBL" id="JBHRYR010000003">
    <property type="protein sequence ID" value="MFC3853463.1"/>
    <property type="molecule type" value="Genomic_DNA"/>
</dbReference>
<proteinExistence type="predicted"/>
<comment type="caution">
    <text evidence="2">The sequence shown here is derived from an EMBL/GenBank/DDBJ whole genome shotgun (WGS) entry which is preliminary data.</text>
</comment>